<evidence type="ECO:0000256" key="5">
    <source>
        <dbReference type="ARBA" id="ARBA00023136"/>
    </source>
</evidence>
<feature type="transmembrane region" description="Helical" evidence="6">
    <location>
        <begin position="141"/>
        <end position="163"/>
    </location>
</feature>
<dbReference type="Gene3D" id="1.20.1250.20">
    <property type="entry name" value="MFS general substrate transporter like domains"/>
    <property type="match status" value="2"/>
</dbReference>
<feature type="transmembrane region" description="Helical" evidence="6">
    <location>
        <begin position="54"/>
        <end position="75"/>
    </location>
</feature>
<keyword evidence="2" id="KW-0813">Transport</keyword>
<dbReference type="AlphaFoldDB" id="A0A6G9A002"/>
<feature type="transmembrane region" description="Helical" evidence="6">
    <location>
        <begin position="305"/>
        <end position="326"/>
    </location>
</feature>
<keyword evidence="4 6" id="KW-1133">Transmembrane helix</keyword>
<dbReference type="FunFam" id="1.20.1250.20:FF:000018">
    <property type="entry name" value="MFS transporter permease"/>
    <property type="match status" value="1"/>
</dbReference>
<keyword evidence="3 6" id="KW-0812">Transmembrane</keyword>
<feature type="transmembrane region" description="Helical" evidence="6">
    <location>
        <begin position="108"/>
        <end position="129"/>
    </location>
</feature>
<evidence type="ECO:0000256" key="2">
    <source>
        <dbReference type="ARBA" id="ARBA00022448"/>
    </source>
</evidence>
<feature type="transmembrane region" description="Helical" evidence="6">
    <location>
        <begin position="281"/>
        <end position="298"/>
    </location>
</feature>
<evidence type="ECO:0000256" key="1">
    <source>
        <dbReference type="ARBA" id="ARBA00004141"/>
    </source>
</evidence>
<evidence type="ECO:0000313" key="8">
    <source>
        <dbReference type="EMBL" id="QIP05802.1"/>
    </source>
</evidence>
<dbReference type="PANTHER" id="PTHR43791:SF36">
    <property type="entry name" value="TRANSPORTER, PUTATIVE (AFU_ORTHOLOGUE AFUA_6G08340)-RELATED"/>
    <property type="match status" value="1"/>
</dbReference>
<dbReference type="InterPro" id="IPR036259">
    <property type="entry name" value="MFS_trans_sf"/>
</dbReference>
<organism evidence="8 9">
    <name type="scientific">Bradyrhizobium symbiodeficiens</name>
    <dbReference type="NCBI Taxonomy" id="1404367"/>
    <lineage>
        <taxon>Bacteria</taxon>
        <taxon>Pseudomonadati</taxon>
        <taxon>Pseudomonadota</taxon>
        <taxon>Alphaproteobacteria</taxon>
        <taxon>Hyphomicrobiales</taxon>
        <taxon>Nitrobacteraceae</taxon>
        <taxon>Bradyrhizobium</taxon>
    </lineage>
</organism>
<dbReference type="Proteomes" id="UP000500895">
    <property type="component" value="Chromosome"/>
</dbReference>
<feature type="transmembrane region" description="Helical" evidence="6">
    <location>
        <begin position="332"/>
        <end position="352"/>
    </location>
</feature>
<dbReference type="Pfam" id="PF07690">
    <property type="entry name" value="MFS_1"/>
    <property type="match status" value="1"/>
</dbReference>
<dbReference type="InterPro" id="IPR011701">
    <property type="entry name" value="MFS"/>
</dbReference>
<feature type="transmembrane region" description="Helical" evidence="6">
    <location>
        <begin position="241"/>
        <end position="261"/>
    </location>
</feature>
<evidence type="ECO:0000256" key="3">
    <source>
        <dbReference type="ARBA" id="ARBA00022692"/>
    </source>
</evidence>
<dbReference type="InterPro" id="IPR020846">
    <property type="entry name" value="MFS_dom"/>
</dbReference>
<evidence type="ECO:0000256" key="6">
    <source>
        <dbReference type="SAM" id="Phobius"/>
    </source>
</evidence>
<feature type="domain" description="Major facilitator superfamily (MFS) profile" evidence="7">
    <location>
        <begin position="17"/>
        <end position="424"/>
    </location>
</feature>
<feature type="transmembrane region" description="Helical" evidence="6">
    <location>
        <begin position="82"/>
        <end position="102"/>
    </location>
</feature>
<dbReference type="RefSeq" id="WP_166467068.1">
    <property type="nucleotide sequence ID" value="NZ_CP050066.2"/>
</dbReference>
<feature type="transmembrane region" description="Helical" evidence="6">
    <location>
        <begin position="175"/>
        <end position="197"/>
    </location>
</feature>
<dbReference type="GO" id="GO:0022857">
    <property type="term" value="F:transmembrane transporter activity"/>
    <property type="evidence" value="ECO:0007669"/>
    <property type="project" value="InterPro"/>
</dbReference>
<proteinExistence type="predicted"/>
<comment type="subcellular location">
    <subcellularLocation>
        <location evidence="1">Membrane</location>
        <topology evidence="1">Multi-pass membrane protein</topology>
    </subcellularLocation>
</comment>
<feature type="transmembrane region" description="Helical" evidence="6">
    <location>
        <begin position="399"/>
        <end position="417"/>
    </location>
</feature>
<keyword evidence="5 6" id="KW-0472">Membrane</keyword>
<dbReference type="PANTHER" id="PTHR43791">
    <property type="entry name" value="PERMEASE-RELATED"/>
    <property type="match status" value="1"/>
</dbReference>
<gene>
    <name evidence="8" type="ORF">HAV00_05880</name>
</gene>
<evidence type="ECO:0000259" key="7">
    <source>
        <dbReference type="PROSITE" id="PS50850"/>
    </source>
</evidence>
<sequence length="424" mass="46072">MSHLDEQALIRRLAWRLMPLLILLFLVAFIDRQNVSFAKLQMVSDLHLSEASYGFGSSLFFIGYVAFEVPSCLALERYGARLWLALLILSWGVVTVLMAFTSSASSFYALRFLLGAAEAGFYPGAVFYISTWFPEPHRIRMLGLFTLGSSLGNMLGGLTNGLLLDLNGTGGLAGWQWVFVGTGIPAVLLTFAVLIYLPSSPESARFLDESERQILAAAHARRQSRISAYNNPWAALWDPTVIAFGSVYMLYATAFYGVTYWLPTIVKAFGVSPTVNGLLNMIPWALGAAIVLAIPRLLRDDRSIFSAAMCATLLGASCFVASILLPDNTLRFIALAIGGPCVVLLNPCFWTFPPRFFSGARAAASIAAINSIGNLGGFFAQNLAPWVERQTGSVLGPMLVPSLCLGLLCIGSTLLWIRTLRQTA</sequence>
<name>A0A6G9A002_9BRAD</name>
<evidence type="ECO:0000313" key="9">
    <source>
        <dbReference type="Proteomes" id="UP000500895"/>
    </source>
</evidence>
<dbReference type="PROSITE" id="PS50850">
    <property type="entry name" value="MFS"/>
    <property type="match status" value="1"/>
</dbReference>
<feature type="transmembrane region" description="Helical" evidence="6">
    <location>
        <begin position="359"/>
        <end position="379"/>
    </location>
</feature>
<dbReference type="CDD" id="cd17319">
    <property type="entry name" value="MFS_ExuT_GudP_like"/>
    <property type="match status" value="1"/>
</dbReference>
<accession>A0A6G9A002</accession>
<protein>
    <submittedName>
        <fullName evidence="8">MFS transporter</fullName>
    </submittedName>
</protein>
<dbReference type="EMBL" id="CP050066">
    <property type="protein sequence ID" value="QIP05802.1"/>
    <property type="molecule type" value="Genomic_DNA"/>
</dbReference>
<reference evidence="8 9" key="1">
    <citation type="journal article" date="2020" name="Int. J. Syst. Evol. Microbiol.">
        <title>Description and complete genome sequences of Bradyrhizobium symbiodeficiens sp. nov., a non-symbiotic bacterium associated with legumes native to Canada.</title>
        <authorList>
            <person name="Bromfield E.S.P."/>
            <person name="Cloutier S."/>
            <person name="Nguyen H.D.T."/>
        </authorList>
    </citation>
    <scope>NUCLEOTIDE SEQUENCE [LARGE SCALE GENOMIC DNA]</scope>
    <source>
        <strain evidence="8 9">101S1MB</strain>
    </source>
</reference>
<dbReference type="SUPFAM" id="SSF103473">
    <property type="entry name" value="MFS general substrate transporter"/>
    <property type="match status" value="1"/>
</dbReference>
<dbReference type="GO" id="GO:0016020">
    <property type="term" value="C:membrane"/>
    <property type="evidence" value="ECO:0007669"/>
    <property type="project" value="UniProtKB-SubCell"/>
</dbReference>
<evidence type="ECO:0000256" key="4">
    <source>
        <dbReference type="ARBA" id="ARBA00022989"/>
    </source>
</evidence>